<feature type="region of interest" description="Disordered" evidence="1">
    <location>
        <begin position="206"/>
        <end position="305"/>
    </location>
</feature>
<evidence type="ECO:0000313" key="4">
    <source>
        <dbReference type="Proteomes" id="UP000252519"/>
    </source>
</evidence>
<feature type="transmembrane region" description="Helical" evidence="2">
    <location>
        <begin position="385"/>
        <end position="409"/>
    </location>
</feature>
<reference evidence="3 4" key="1">
    <citation type="submission" date="2014-10" db="EMBL/GenBank/DDBJ databases">
        <title>Draft genome of the hookworm Ancylostoma caninum.</title>
        <authorList>
            <person name="Mitreva M."/>
        </authorList>
    </citation>
    <scope>NUCLEOTIDE SEQUENCE [LARGE SCALE GENOMIC DNA]</scope>
    <source>
        <strain evidence="3 4">Baltimore</strain>
    </source>
</reference>
<feature type="region of interest" description="Disordered" evidence="1">
    <location>
        <begin position="78"/>
        <end position="141"/>
    </location>
</feature>
<organism evidence="3 4">
    <name type="scientific">Ancylostoma caninum</name>
    <name type="common">Dog hookworm</name>
    <dbReference type="NCBI Taxonomy" id="29170"/>
    <lineage>
        <taxon>Eukaryota</taxon>
        <taxon>Metazoa</taxon>
        <taxon>Ecdysozoa</taxon>
        <taxon>Nematoda</taxon>
        <taxon>Chromadorea</taxon>
        <taxon>Rhabditida</taxon>
        <taxon>Rhabditina</taxon>
        <taxon>Rhabditomorpha</taxon>
        <taxon>Strongyloidea</taxon>
        <taxon>Ancylostomatidae</taxon>
        <taxon>Ancylostomatinae</taxon>
        <taxon>Ancylostoma</taxon>
    </lineage>
</organism>
<keyword evidence="4" id="KW-1185">Reference proteome</keyword>
<protein>
    <submittedName>
        <fullName evidence="3">Uncharacterized protein</fullName>
    </submittedName>
</protein>
<name>A0A368GQX0_ANCCA</name>
<dbReference type="EMBL" id="JOJR01000095">
    <property type="protein sequence ID" value="RCN45689.1"/>
    <property type="molecule type" value="Genomic_DNA"/>
</dbReference>
<keyword evidence="2" id="KW-0472">Membrane</keyword>
<feature type="region of interest" description="Disordered" evidence="1">
    <location>
        <begin position="155"/>
        <end position="187"/>
    </location>
</feature>
<dbReference type="OrthoDB" id="5865228at2759"/>
<dbReference type="Proteomes" id="UP000252519">
    <property type="component" value="Unassembled WGS sequence"/>
</dbReference>
<feature type="compositionally biased region" description="Acidic residues" evidence="1">
    <location>
        <begin position="213"/>
        <end position="224"/>
    </location>
</feature>
<feature type="compositionally biased region" description="Low complexity" evidence="1">
    <location>
        <begin position="80"/>
        <end position="114"/>
    </location>
</feature>
<evidence type="ECO:0000256" key="2">
    <source>
        <dbReference type="SAM" id="Phobius"/>
    </source>
</evidence>
<feature type="compositionally biased region" description="Acidic residues" evidence="1">
    <location>
        <begin position="121"/>
        <end position="140"/>
    </location>
</feature>
<evidence type="ECO:0000256" key="1">
    <source>
        <dbReference type="SAM" id="MobiDB-lite"/>
    </source>
</evidence>
<gene>
    <name evidence="3" type="ORF">ANCCAN_08257</name>
</gene>
<feature type="compositionally biased region" description="Polar residues" evidence="1">
    <location>
        <begin position="155"/>
        <end position="174"/>
    </location>
</feature>
<keyword evidence="2" id="KW-0812">Transmembrane</keyword>
<proteinExistence type="predicted"/>
<accession>A0A368GQX0</accession>
<dbReference type="AlphaFoldDB" id="A0A368GQX0"/>
<evidence type="ECO:0000313" key="3">
    <source>
        <dbReference type="EMBL" id="RCN45689.1"/>
    </source>
</evidence>
<keyword evidence="2" id="KW-1133">Transmembrane helix</keyword>
<comment type="caution">
    <text evidence="3">The sequence shown here is derived from an EMBL/GenBank/DDBJ whole genome shotgun (WGS) entry which is preliminary data.</text>
</comment>
<feature type="compositionally biased region" description="Low complexity" evidence="1">
    <location>
        <begin position="273"/>
        <end position="292"/>
    </location>
</feature>
<feature type="compositionally biased region" description="Basic and acidic residues" evidence="1">
    <location>
        <begin position="225"/>
        <end position="243"/>
    </location>
</feature>
<sequence length="422" mass="46906">MEFTTLLKELLDESSDVNVSSTIGPILKSTAKVSTTWAAPVQKKVTTSIVFPPSTITRKSLPSTSTRPAPTKLYPSRIITTPKRPTTTSSSSSTTTTTTSTTTATTTLAPNATTVLNDEKNYEEEEYEDEEHGEDYDDEKSENVSVEVVQIQSSATTAAGTNVTEGPQLSTRSRLFSDDSWEQPPPNFGYSSMRFMNGGVTPLNIDTSTLFGMDDDNKEEEDEHYESGEEKQEPALQERRKETTTSINKTNDEKEMKPTKHSAPLTEMRQILSTTSTSTTSTTTQTEASSENTESHTHTPEAMTPVTPLLHGDVIVRRIHEWDDAAHSRENDALTVKESINDDELLLDRITASEPIKGTEMSPEIGNTTVLPRSDIDFSDRETLILIYSLLFAIAIFSLMCALICFIWCRKKRRSHDFKTTF</sequence>